<dbReference type="OrthoDB" id="559450at2"/>
<reference evidence="2 3" key="1">
    <citation type="submission" date="2019-10" db="EMBL/GenBank/DDBJ databases">
        <title>Draft whole-genome sequence of the purple nonsulfur photosynthetic bacterium Roseospira navarrensis DSM 15114.</title>
        <authorList>
            <person name="Kyndt J.A."/>
            <person name="Meyer T.E."/>
        </authorList>
    </citation>
    <scope>NUCLEOTIDE SEQUENCE [LARGE SCALE GENOMIC DNA]</scope>
    <source>
        <strain evidence="2 3">DSM 15114</strain>
    </source>
</reference>
<organism evidence="2 3">
    <name type="scientific">Roseospira navarrensis</name>
    <dbReference type="NCBI Taxonomy" id="140058"/>
    <lineage>
        <taxon>Bacteria</taxon>
        <taxon>Pseudomonadati</taxon>
        <taxon>Pseudomonadota</taxon>
        <taxon>Alphaproteobacteria</taxon>
        <taxon>Rhodospirillales</taxon>
        <taxon>Rhodospirillaceae</taxon>
        <taxon>Roseospira</taxon>
    </lineage>
</organism>
<dbReference type="Proteomes" id="UP000434582">
    <property type="component" value="Unassembled WGS sequence"/>
</dbReference>
<feature type="domain" description="Polymerase nucleotidyl transferase" evidence="1">
    <location>
        <begin position="30"/>
        <end position="67"/>
    </location>
</feature>
<keyword evidence="3" id="KW-1185">Reference proteome</keyword>
<accession>A0A7X1ZF51</accession>
<dbReference type="Gene3D" id="3.30.460.10">
    <property type="entry name" value="Beta Polymerase, domain 2"/>
    <property type="match status" value="1"/>
</dbReference>
<dbReference type="CDD" id="cd05403">
    <property type="entry name" value="NT_KNTase_like"/>
    <property type="match status" value="1"/>
</dbReference>
<dbReference type="RefSeq" id="WP_153342566.1">
    <property type="nucleotide sequence ID" value="NZ_WIVE01000015.1"/>
</dbReference>
<evidence type="ECO:0000313" key="2">
    <source>
        <dbReference type="EMBL" id="MQX36257.1"/>
    </source>
</evidence>
<dbReference type="SUPFAM" id="SSF81301">
    <property type="entry name" value="Nucleotidyltransferase"/>
    <property type="match status" value="1"/>
</dbReference>
<comment type="caution">
    <text evidence="2">The sequence shown here is derived from an EMBL/GenBank/DDBJ whole genome shotgun (WGS) entry which is preliminary data.</text>
</comment>
<dbReference type="EMBL" id="WIVE01000015">
    <property type="protein sequence ID" value="MQX36257.1"/>
    <property type="molecule type" value="Genomic_DNA"/>
</dbReference>
<dbReference type="Pfam" id="PF01909">
    <property type="entry name" value="NTP_transf_2"/>
    <property type="match status" value="1"/>
</dbReference>
<evidence type="ECO:0000259" key="1">
    <source>
        <dbReference type="Pfam" id="PF01909"/>
    </source>
</evidence>
<dbReference type="GO" id="GO:0016779">
    <property type="term" value="F:nucleotidyltransferase activity"/>
    <property type="evidence" value="ECO:0007669"/>
    <property type="project" value="InterPro"/>
</dbReference>
<dbReference type="InterPro" id="IPR043519">
    <property type="entry name" value="NT_sf"/>
</dbReference>
<sequence>MTRAPALQHARERVRDGLIAALRAACAAAVRDPARIEAVMLVGSVARGDFDGLSDADIVVIGAREAFESGVFADIDRPVDVLVVPPAQWHGAGEADADAGMVADLRADAVPLWP</sequence>
<evidence type="ECO:0000313" key="3">
    <source>
        <dbReference type="Proteomes" id="UP000434582"/>
    </source>
</evidence>
<name>A0A7X1ZF51_9PROT</name>
<dbReference type="AlphaFoldDB" id="A0A7X1ZF51"/>
<proteinExistence type="predicted"/>
<gene>
    <name evidence="2" type="ORF">GHC57_06970</name>
</gene>
<dbReference type="InterPro" id="IPR002934">
    <property type="entry name" value="Polymerase_NTP_transf_dom"/>
</dbReference>
<protein>
    <recommendedName>
        <fullName evidence="1">Polymerase nucleotidyl transferase domain-containing protein</fullName>
    </recommendedName>
</protein>